<dbReference type="PANTHER" id="PTHR36842:SF1">
    <property type="entry name" value="PROTEIN TOLB"/>
    <property type="match status" value="1"/>
</dbReference>
<sequence length="1095" mass="122823">MRKLLSAVFVFLLISSAYAQDEKDEWDVNDPGGPHKEIEFSTTEGTWMNVDVSPDGEKVVFDMLGDIYIMSIDGGEAEVLRENLAYELQPRFSPDGSKISFTSDAGGGDNIWVMDADGSDAHQVTDESFRLLNNAVWTPDGDYLIARKHYTSTRSLGAGELWMYHRSGGSGIQLVEKANDQQDLGQPYLSPDGRYLYYSQSVYPGGYFQYNKDPNSQIYVVNRYDRETGEIDRITGGPGGAISPTISPDGSKMAFIKRVRTQSVLYVRDMESGIERPIYDDLSRDQQEAWAIFGPYTNIDWTPDSEELVFWSKGKIRRIDVESQKTEVIPFEAEIKQKIYEAVTFKQNPAPDTFTAKAIRHAVTSPDGEYLVFNAAGYLWKKELPNGTPERLTDEQNFEFGPAFSPDGDKLVYVTWSDTDLGAIKTLDWKDGDAEPKKLTSRKGIYRNPSYSPDGNTIVYRRESGNNHQGFAYTTKPGVYTMSASGGEGELLFEGGSDAIFSANGERVFYLGGSYLDNSYESVDLTGNDKRVHFTSKYANNFVPSPDNKWIAFNHLFKVYIAPMPKAGTDITLGPDTKAIPVAHVAEDAGMNLHWSADGQKLHWTLGQEYFSVEVQDAFEFLNGDSGKELPLDYKEGVDIDLELALDKPEGVLAFTNARVITMNKDRRVIDNGTVVVRDNRIETVGNSSEVEIPSDAKVIDVEGKTVMPGIVDVHAHIGNFRQGLSPQQQWEYFANLAYGVTTAHDPSSNTDMIFSQAEAIKAGNMVGPRIFSTGHILYGADAEFKAPINSYEDAKSAIERTKAYGAFSVKSYNQPRRNQRQQVIKAARELEVMVMPEGGSTFTHNMSMIMDGHTGIEHNIPIFPVYKDVHRFWSESNTGYTPTLVVNYGSVTGEYYWYQNTKVWEKERLLNFTPRGVVDARSRHRKMIPQEEYEAGHIKSAEMTKNFLRNGVNVNLGAHGQLQGLGAHWELWMMHQGDMSNMEALQVATINGAKYLGMDHELGSVEEGKLADLIVIDGNPLEDIRVTEQVTHTMVNGRLYDAATMNEIGLRQKERMPFWWEQHGYPSNYDWHAQSHGHSRLQCGFGFQPTYLAE</sequence>
<dbReference type="SUPFAM" id="SSF51338">
    <property type="entry name" value="Composite domain of metallo-dependent hydrolases"/>
    <property type="match status" value="1"/>
</dbReference>
<evidence type="ECO:0000259" key="3">
    <source>
        <dbReference type="Pfam" id="PF01979"/>
    </source>
</evidence>
<feature type="domain" description="Amidohydrolase-related" evidence="3">
    <location>
        <begin position="974"/>
        <end position="1040"/>
    </location>
</feature>
<feature type="signal peptide" evidence="2">
    <location>
        <begin position="1"/>
        <end position="19"/>
    </location>
</feature>
<keyword evidence="2" id="KW-0732">Signal</keyword>
<evidence type="ECO:0000313" key="4">
    <source>
        <dbReference type="EMBL" id="NGP86788.1"/>
    </source>
</evidence>
<dbReference type="EMBL" id="JAALLS010000001">
    <property type="protein sequence ID" value="NGP86788.1"/>
    <property type="molecule type" value="Genomic_DNA"/>
</dbReference>
<organism evidence="4 5">
    <name type="scientific">Fodinibius halophilus</name>
    <dbReference type="NCBI Taxonomy" id="1736908"/>
    <lineage>
        <taxon>Bacteria</taxon>
        <taxon>Pseudomonadati</taxon>
        <taxon>Balneolota</taxon>
        <taxon>Balneolia</taxon>
        <taxon>Balneolales</taxon>
        <taxon>Balneolaceae</taxon>
        <taxon>Fodinibius</taxon>
    </lineage>
</organism>
<dbReference type="Gene3D" id="3.20.20.140">
    <property type="entry name" value="Metal-dependent hydrolases"/>
    <property type="match status" value="2"/>
</dbReference>
<dbReference type="Proteomes" id="UP000479132">
    <property type="component" value="Unassembled WGS sequence"/>
</dbReference>
<dbReference type="SUPFAM" id="SSF51556">
    <property type="entry name" value="Metallo-dependent hydrolases"/>
    <property type="match status" value="1"/>
</dbReference>
<dbReference type="SUPFAM" id="SSF69304">
    <property type="entry name" value="Tricorn protease N-terminal domain"/>
    <property type="match status" value="2"/>
</dbReference>
<evidence type="ECO:0000256" key="2">
    <source>
        <dbReference type="SAM" id="SignalP"/>
    </source>
</evidence>
<dbReference type="Gene3D" id="2.120.10.30">
    <property type="entry name" value="TolB, C-terminal domain"/>
    <property type="match status" value="3"/>
</dbReference>
<keyword evidence="4" id="KW-0378">Hydrolase</keyword>
<dbReference type="RefSeq" id="WP_165264927.1">
    <property type="nucleotide sequence ID" value="NZ_JAALLS010000001.1"/>
</dbReference>
<dbReference type="PANTHER" id="PTHR36842">
    <property type="entry name" value="PROTEIN TOLB HOMOLOG"/>
    <property type="match status" value="1"/>
</dbReference>
<accession>A0A6M1SS81</accession>
<dbReference type="Pfam" id="PF07676">
    <property type="entry name" value="PD40"/>
    <property type="match status" value="5"/>
</dbReference>
<dbReference type="AlphaFoldDB" id="A0A6M1SS81"/>
<dbReference type="InterPro" id="IPR032466">
    <property type="entry name" value="Metal_Hydrolase"/>
</dbReference>
<comment type="caution">
    <text evidence="4">The sequence shown here is derived from an EMBL/GenBank/DDBJ whole genome shotgun (WGS) entry which is preliminary data.</text>
</comment>
<dbReference type="InterPro" id="IPR011059">
    <property type="entry name" value="Metal-dep_hydrolase_composite"/>
</dbReference>
<comment type="similarity">
    <text evidence="1">Belongs to the TolB family.</text>
</comment>
<proteinExistence type="inferred from homology"/>
<name>A0A6M1SS81_9BACT</name>
<dbReference type="Gene3D" id="2.30.40.10">
    <property type="entry name" value="Urease, subunit C, domain 1"/>
    <property type="match status" value="2"/>
</dbReference>
<protein>
    <submittedName>
        <fullName evidence="4">Amidohydrolase family protein</fullName>
    </submittedName>
</protein>
<dbReference type="InterPro" id="IPR006680">
    <property type="entry name" value="Amidohydro-rel"/>
</dbReference>
<feature type="chain" id="PRO_5026764981" evidence="2">
    <location>
        <begin position="20"/>
        <end position="1095"/>
    </location>
</feature>
<reference evidence="4 5" key="1">
    <citation type="submission" date="2020-02" db="EMBL/GenBank/DDBJ databases">
        <title>Aliifodinibius halophilus 2W32, complete genome.</title>
        <authorList>
            <person name="Li Y."/>
            <person name="Wu S."/>
        </authorList>
    </citation>
    <scope>NUCLEOTIDE SEQUENCE [LARGE SCALE GENOMIC DNA]</scope>
    <source>
        <strain evidence="4 5">2W32</strain>
    </source>
</reference>
<evidence type="ECO:0000313" key="5">
    <source>
        <dbReference type="Proteomes" id="UP000479132"/>
    </source>
</evidence>
<evidence type="ECO:0000256" key="1">
    <source>
        <dbReference type="ARBA" id="ARBA00009820"/>
    </source>
</evidence>
<gene>
    <name evidence="4" type="ORF">G3569_00365</name>
</gene>
<dbReference type="Pfam" id="PF01979">
    <property type="entry name" value="Amidohydro_1"/>
    <property type="match status" value="1"/>
</dbReference>
<keyword evidence="5" id="KW-1185">Reference proteome</keyword>
<dbReference type="InterPro" id="IPR011042">
    <property type="entry name" value="6-blade_b-propeller_TolB-like"/>
</dbReference>
<dbReference type="InterPro" id="IPR011659">
    <property type="entry name" value="WD40"/>
</dbReference>
<dbReference type="GO" id="GO:0016810">
    <property type="term" value="F:hydrolase activity, acting on carbon-nitrogen (but not peptide) bonds"/>
    <property type="evidence" value="ECO:0007669"/>
    <property type="project" value="InterPro"/>
</dbReference>